<keyword evidence="7 14" id="KW-0479">Metal-binding</keyword>
<feature type="compositionally biased region" description="Low complexity" evidence="15">
    <location>
        <begin position="802"/>
        <end position="817"/>
    </location>
</feature>
<evidence type="ECO:0000256" key="6">
    <source>
        <dbReference type="ARBA" id="ARBA00022695"/>
    </source>
</evidence>
<keyword evidence="4 13" id="KW-0237">DNA synthesis</keyword>
<comment type="cofactor">
    <cofactor evidence="14">
        <name>Mg(2+)</name>
        <dbReference type="ChEBI" id="CHEBI:18420"/>
    </cofactor>
    <text evidence="14">Binds 2 magnesium ions.</text>
</comment>
<evidence type="ECO:0000256" key="8">
    <source>
        <dbReference type="ARBA" id="ARBA00022763"/>
    </source>
</evidence>
<dbReference type="GO" id="GO:0003684">
    <property type="term" value="F:damaged DNA binding"/>
    <property type="evidence" value="ECO:0007669"/>
    <property type="project" value="UniProtKB-UniRule"/>
</dbReference>
<dbReference type="InterPro" id="IPR053848">
    <property type="entry name" value="IMS_HHH_1"/>
</dbReference>
<comment type="subcellular location">
    <subcellularLocation>
        <location evidence="1 13">Nucleus</location>
    </subcellularLocation>
</comment>
<feature type="compositionally biased region" description="Low complexity" evidence="15">
    <location>
        <begin position="14"/>
        <end position="28"/>
    </location>
</feature>
<dbReference type="Pfam" id="PF11799">
    <property type="entry name" value="IMS_C"/>
    <property type="match status" value="1"/>
</dbReference>
<dbReference type="SUPFAM" id="SSF52113">
    <property type="entry name" value="BRCT domain"/>
    <property type="match status" value="1"/>
</dbReference>
<evidence type="ECO:0000259" key="16">
    <source>
        <dbReference type="PROSITE" id="PS50172"/>
    </source>
</evidence>
<evidence type="ECO:0000256" key="11">
    <source>
        <dbReference type="ARBA" id="ARBA00023204"/>
    </source>
</evidence>
<evidence type="ECO:0000256" key="14">
    <source>
        <dbReference type="PIRSR" id="PIRSR036573-2"/>
    </source>
</evidence>
<sequence>MSSNSNSKSKRSFKSISSNPSSSSNNISADDKSKKKKTAQKTLGMAWGPNSRSGFSNSPFSDFGSYMVVKNQKLHEQFDAAASSSTHCGTRSGKSIFCGVSIFVDGYTIPSSQELRGYMLKYGGRFENYFSRHRVTHIICSNLPDSKIKNLRAFSGGLPVVKPTWVLDSVAADKLLSWVPYQLDQLAAENDNQPKLSAFFTLKSSRVSEIADRLVNGQAICENDITSLDKVDSSLSEANSILQLTDRCSVEPEDLLPTDNENDIGEEPACSVESTCGIEGVEMIDTSPLDGRNSGCKPTSSTFEPSVSLCNNNLGTHNNEASSSKTEFPPNQRHSTLADPNFVENYFKNSRLHFIGTWRNRYRNRFPSSSNRFKYKSHSLDTAAANQKSAIIHIDMDCFFVSVVIRNHADLLDKPVAVCHSDNARGAAEISSANYPARDYGVKAGMFVKDARTRCPQLVIVPYDFGAYEKVADQFYEILHKHCDKVQAVSCDEAFLDVSESEVDDPQLLASTIRQEIIDTTGCTASVGIAGNMLMARLATKTAKPNGQCYIPPEKVDGYLCSLPVKALPGIGHVLEEKLKKRQIETCGQLRMFTKESLQKDFGMKTGEMLWNYSRGIDNRLVGVIQESRSIGAEVNWGVRFRDLNDTQHFLKNLCKEVALRLQGCRVQGRSFTLKIKKRRHDAGEPVKYMGCGECVNLSHTTTIPMATNDVDVLQRLATQLFGYFNLDVKDVRGVGLQVSKLEGADDGKHFQKRNSIVSWIVSSSVKARDQENVRVVPNHDNADTRRLSNGEAQVLPCSDTAEPSAPGGAGFSSSVSDVSQTATLPPLHDLDVAVIESLPPEVVSEINDMYGGKLLGFISEYKGKVINANIMHGAPLTSGGDIGVAADETESLRAHLVASNTITGANEMDFKNKDIVLESSLDSSVIERCNQELQCDESSVHVMSGSVSQKNLMPTSLSQVDCSVLQQLPEELRKDIIELLPPHRTPEVVKGSSSNVIDNQAEFGESENDLWIGSPPLWVDKFETSNCCMLNKFAKMYRFGTGGCLSFVLQRMISEIHLPLGMGIEGLDNAVNCLSELFKQYVELKVATDIEEIHLCICLLRRLTGRSEVFSQVYNIILPHLQISVGDKYGGSLDIPVCE</sequence>
<keyword evidence="19" id="KW-1185">Reference proteome</keyword>
<dbReference type="InterPro" id="IPR001126">
    <property type="entry name" value="UmuC"/>
</dbReference>
<dbReference type="Proteomes" id="UP001634393">
    <property type="component" value="Unassembled WGS sequence"/>
</dbReference>
<keyword evidence="9 14" id="KW-0460">Magnesium</keyword>
<dbReference type="FunFam" id="3.30.1490.100:FF:000001">
    <property type="entry name" value="DNA repair protein REV1"/>
    <property type="match status" value="1"/>
</dbReference>
<dbReference type="Gene3D" id="6.10.250.1490">
    <property type="match status" value="1"/>
</dbReference>
<dbReference type="PROSITE" id="PS50172">
    <property type="entry name" value="BRCT"/>
    <property type="match status" value="1"/>
</dbReference>
<feature type="domain" description="BRCT" evidence="16">
    <location>
        <begin position="92"/>
        <end position="183"/>
    </location>
</feature>
<dbReference type="InterPro" id="IPR036420">
    <property type="entry name" value="BRCT_dom_sf"/>
</dbReference>
<dbReference type="GO" id="GO:0016779">
    <property type="term" value="F:nucleotidyltransferase activity"/>
    <property type="evidence" value="ECO:0007669"/>
    <property type="project" value="UniProtKB-KW"/>
</dbReference>
<dbReference type="SMART" id="SM00292">
    <property type="entry name" value="BRCT"/>
    <property type="match status" value="1"/>
</dbReference>
<dbReference type="NCBIfam" id="NF002677">
    <property type="entry name" value="PRK02406.1"/>
    <property type="match status" value="1"/>
</dbReference>
<evidence type="ECO:0000256" key="7">
    <source>
        <dbReference type="ARBA" id="ARBA00022723"/>
    </source>
</evidence>
<dbReference type="Pfam" id="PF00817">
    <property type="entry name" value="IMS"/>
    <property type="match status" value="1"/>
</dbReference>
<evidence type="ECO:0000313" key="19">
    <source>
        <dbReference type="Proteomes" id="UP001634393"/>
    </source>
</evidence>
<dbReference type="Gene3D" id="1.10.150.20">
    <property type="entry name" value="5' to 3' exonuclease, C-terminal subdomain"/>
    <property type="match status" value="1"/>
</dbReference>
<feature type="domain" description="UmuC" evidence="17">
    <location>
        <begin position="391"/>
        <end position="572"/>
    </location>
</feature>
<keyword evidence="11 13" id="KW-0234">DNA repair</keyword>
<evidence type="ECO:0000256" key="5">
    <source>
        <dbReference type="ARBA" id="ARBA00022679"/>
    </source>
</evidence>
<comment type="function">
    <text evidence="13">Deoxycytidyl transferase involved in DNA repair. Transfers a dCMP residue from dCTP to the 3'-end of a DNA primer in a template-dependent reaction. May assist in the first step in the bypass of abasic lesions by the insertion of a nucleotide opposite the lesion. Required for normal induction of mutations by physical and chemical agents.</text>
</comment>
<evidence type="ECO:0000256" key="9">
    <source>
        <dbReference type="ARBA" id="ARBA00022842"/>
    </source>
</evidence>
<dbReference type="InterPro" id="IPR043502">
    <property type="entry name" value="DNA/RNA_pol_sf"/>
</dbReference>
<dbReference type="EMBL" id="JBJXBP010000008">
    <property type="protein sequence ID" value="KAL3814279.1"/>
    <property type="molecule type" value="Genomic_DNA"/>
</dbReference>
<organism evidence="18 19">
    <name type="scientific">Penstemon smallii</name>
    <dbReference type="NCBI Taxonomy" id="265156"/>
    <lineage>
        <taxon>Eukaryota</taxon>
        <taxon>Viridiplantae</taxon>
        <taxon>Streptophyta</taxon>
        <taxon>Embryophyta</taxon>
        <taxon>Tracheophyta</taxon>
        <taxon>Spermatophyta</taxon>
        <taxon>Magnoliopsida</taxon>
        <taxon>eudicotyledons</taxon>
        <taxon>Gunneridae</taxon>
        <taxon>Pentapetalae</taxon>
        <taxon>asterids</taxon>
        <taxon>lamiids</taxon>
        <taxon>Lamiales</taxon>
        <taxon>Plantaginaceae</taxon>
        <taxon>Cheloneae</taxon>
        <taxon>Penstemon</taxon>
    </lineage>
</organism>
<comment type="similarity">
    <text evidence="2 13">Belongs to the DNA polymerase type-Y family.</text>
</comment>
<proteinExistence type="inferred from homology"/>
<dbReference type="Gene3D" id="3.30.1490.100">
    <property type="entry name" value="DNA polymerase, Y-family, little finger domain"/>
    <property type="match status" value="1"/>
</dbReference>
<evidence type="ECO:0000256" key="4">
    <source>
        <dbReference type="ARBA" id="ARBA00022634"/>
    </source>
</evidence>
<feature type="region of interest" description="Disordered" evidence="15">
    <location>
        <begin position="1"/>
        <end position="50"/>
    </location>
</feature>
<feature type="binding site" evidence="14">
    <location>
        <position position="395"/>
    </location>
    <ligand>
        <name>Mg(2+)</name>
        <dbReference type="ChEBI" id="CHEBI:18420"/>
        <label>1</label>
    </ligand>
</feature>
<dbReference type="Gene3D" id="3.40.1170.60">
    <property type="match status" value="1"/>
</dbReference>
<dbReference type="InterPro" id="IPR036775">
    <property type="entry name" value="DNA_pol_Y-fam_lit_finger_sf"/>
</dbReference>
<dbReference type="PANTHER" id="PTHR45990:SF1">
    <property type="entry name" value="DNA REPAIR PROTEIN REV1"/>
    <property type="match status" value="1"/>
</dbReference>
<evidence type="ECO:0000313" key="18">
    <source>
        <dbReference type="EMBL" id="KAL3814279.1"/>
    </source>
</evidence>
<dbReference type="Gene3D" id="3.40.50.10190">
    <property type="entry name" value="BRCT domain"/>
    <property type="match status" value="1"/>
</dbReference>
<keyword evidence="5 13" id="KW-0808">Transferase</keyword>
<dbReference type="GO" id="GO:0006281">
    <property type="term" value="P:DNA repair"/>
    <property type="evidence" value="ECO:0007669"/>
    <property type="project" value="UniProtKB-KW"/>
</dbReference>
<feature type="region of interest" description="Disordered" evidence="15">
    <location>
        <begin position="797"/>
        <end position="817"/>
    </location>
</feature>
<dbReference type="InterPro" id="IPR012112">
    <property type="entry name" value="REV1"/>
</dbReference>
<dbReference type="InterPro" id="IPR017961">
    <property type="entry name" value="DNA_pol_Y-fam_little_finger"/>
</dbReference>
<protein>
    <recommendedName>
        <fullName evidence="3 13">DNA repair protein REV1</fullName>
        <ecNumber evidence="13">2.7.7.-</ecNumber>
    </recommendedName>
</protein>
<dbReference type="GO" id="GO:0005634">
    <property type="term" value="C:nucleus"/>
    <property type="evidence" value="ECO:0007669"/>
    <property type="project" value="UniProtKB-SubCell"/>
</dbReference>
<evidence type="ECO:0000256" key="15">
    <source>
        <dbReference type="SAM" id="MobiDB-lite"/>
    </source>
</evidence>
<dbReference type="PANTHER" id="PTHR45990">
    <property type="entry name" value="DNA REPAIR PROTEIN REV1"/>
    <property type="match status" value="1"/>
</dbReference>
<dbReference type="Pfam" id="PF21999">
    <property type="entry name" value="IMS_HHH_1"/>
    <property type="match status" value="1"/>
</dbReference>
<dbReference type="SUPFAM" id="SSF56672">
    <property type="entry name" value="DNA/RNA polymerases"/>
    <property type="match status" value="1"/>
</dbReference>
<evidence type="ECO:0000256" key="1">
    <source>
        <dbReference type="ARBA" id="ARBA00004123"/>
    </source>
</evidence>
<gene>
    <name evidence="18" type="ORF">ACJIZ3_015547</name>
</gene>
<evidence type="ECO:0000256" key="3">
    <source>
        <dbReference type="ARBA" id="ARBA00020399"/>
    </source>
</evidence>
<keyword evidence="8 13" id="KW-0227">DNA damage</keyword>
<dbReference type="FunFam" id="3.40.50.10190:FF:000011">
    <property type="entry name" value="DNA repair protein REV1"/>
    <property type="match status" value="1"/>
</dbReference>
<dbReference type="GO" id="GO:0046872">
    <property type="term" value="F:metal ion binding"/>
    <property type="evidence" value="ECO:0007669"/>
    <property type="project" value="UniProtKB-KW"/>
</dbReference>
<feature type="binding site" evidence="14">
    <location>
        <position position="493"/>
    </location>
    <ligand>
        <name>Mg(2+)</name>
        <dbReference type="ChEBI" id="CHEBI:18420"/>
        <label>1</label>
    </ligand>
</feature>
<dbReference type="Pfam" id="PF00533">
    <property type="entry name" value="BRCT"/>
    <property type="match status" value="1"/>
</dbReference>
<feature type="binding site" evidence="14">
    <location>
        <position position="492"/>
    </location>
    <ligand>
        <name>Mg(2+)</name>
        <dbReference type="ChEBI" id="CHEBI:18420"/>
        <label>1</label>
    </ligand>
</feature>
<dbReference type="FunFam" id="3.30.70.270:FF:000019">
    <property type="entry name" value="DNA repair protein REV1"/>
    <property type="match status" value="1"/>
</dbReference>
<evidence type="ECO:0000259" key="17">
    <source>
        <dbReference type="PROSITE" id="PS50173"/>
    </source>
</evidence>
<keyword evidence="6 13" id="KW-0548">Nucleotidyltransferase</keyword>
<dbReference type="PROSITE" id="PS50173">
    <property type="entry name" value="UMUC"/>
    <property type="match status" value="1"/>
</dbReference>
<evidence type="ECO:0000256" key="2">
    <source>
        <dbReference type="ARBA" id="ARBA00010945"/>
    </source>
</evidence>
<evidence type="ECO:0000256" key="12">
    <source>
        <dbReference type="ARBA" id="ARBA00023242"/>
    </source>
</evidence>
<dbReference type="InterPro" id="IPR001357">
    <property type="entry name" value="BRCT_dom"/>
</dbReference>
<dbReference type="EC" id="2.7.7.-" evidence="13"/>
<dbReference type="InterPro" id="IPR043128">
    <property type="entry name" value="Rev_trsase/Diguanyl_cyclase"/>
</dbReference>
<dbReference type="Gene3D" id="3.30.70.270">
    <property type="match status" value="1"/>
</dbReference>
<dbReference type="PIRSF" id="PIRSF036573">
    <property type="entry name" value="REV1"/>
    <property type="match status" value="1"/>
</dbReference>
<dbReference type="FunFam" id="3.40.1170.60:FF:000004">
    <property type="entry name" value="DNA repair protein REV1"/>
    <property type="match status" value="1"/>
</dbReference>
<evidence type="ECO:0000256" key="13">
    <source>
        <dbReference type="PIRNR" id="PIRNR036573"/>
    </source>
</evidence>
<reference evidence="18 19" key="1">
    <citation type="submission" date="2024-12" db="EMBL/GenBank/DDBJ databases">
        <title>The unique morphological basis and parallel evolutionary history of personate flowers in Penstemon.</title>
        <authorList>
            <person name="Depatie T.H."/>
            <person name="Wessinger C.A."/>
        </authorList>
    </citation>
    <scope>NUCLEOTIDE SEQUENCE [LARGE SCALE GENOMIC DNA]</scope>
    <source>
        <strain evidence="18">WTNN_2</strain>
        <tissue evidence="18">Leaf</tissue>
    </source>
</reference>
<evidence type="ECO:0000256" key="10">
    <source>
        <dbReference type="ARBA" id="ARBA00023125"/>
    </source>
</evidence>
<keyword evidence="12 13" id="KW-0539">Nucleus</keyword>
<accession>A0ABD3RMT6</accession>
<comment type="caution">
    <text evidence="18">The sequence shown here is derived from an EMBL/GenBank/DDBJ whole genome shotgun (WGS) entry which is preliminary data.</text>
</comment>
<dbReference type="GO" id="GO:0071897">
    <property type="term" value="P:DNA biosynthetic process"/>
    <property type="evidence" value="ECO:0007669"/>
    <property type="project" value="UniProtKB-KW"/>
</dbReference>
<dbReference type="CDD" id="cd17719">
    <property type="entry name" value="BRCT_Rev1"/>
    <property type="match status" value="1"/>
</dbReference>
<dbReference type="SUPFAM" id="SSF100879">
    <property type="entry name" value="Lesion bypass DNA polymerase (Y-family), little finger domain"/>
    <property type="match status" value="1"/>
</dbReference>
<dbReference type="CDD" id="cd01701">
    <property type="entry name" value="PolY_Rev1"/>
    <property type="match status" value="1"/>
</dbReference>
<dbReference type="AlphaFoldDB" id="A0ABD3RMT6"/>
<name>A0ABD3RMT6_9LAMI</name>
<keyword evidence="10 13" id="KW-0238">DNA-binding</keyword>